<evidence type="ECO:0000256" key="4">
    <source>
        <dbReference type="ARBA" id="ARBA00022475"/>
    </source>
</evidence>
<evidence type="ECO:0000256" key="3">
    <source>
        <dbReference type="ARBA" id="ARBA00022448"/>
    </source>
</evidence>
<dbReference type="GO" id="GO:0005524">
    <property type="term" value="F:ATP binding"/>
    <property type="evidence" value="ECO:0007669"/>
    <property type="project" value="UniProtKB-KW"/>
</dbReference>
<dbReference type="InterPro" id="IPR050095">
    <property type="entry name" value="ECF_ABC_transporter_ATP-bd"/>
</dbReference>
<dbReference type="GO" id="GO:0016887">
    <property type="term" value="F:ATP hydrolysis activity"/>
    <property type="evidence" value="ECO:0007669"/>
    <property type="project" value="InterPro"/>
</dbReference>
<comment type="caution">
    <text evidence="10">The sequence shown here is derived from an EMBL/GenBank/DDBJ whole genome shotgun (WGS) entry which is preliminary data.</text>
</comment>
<dbReference type="SMART" id="SM00382">
    <property type="entry name" value="AAA"/>
    <property type="match status" value="1"/>
</dbReference>
<keyword evidence="6 10" id="KW-0067">ATP-binding</keyword>
<organism evidence="10 11">
    <name type="scientific">Dorea formicigenerans</name>
    <dbReference type="NCBI Taxonomy" id="39486"/>
    <lineage>
        <taxon>Bacteria</taxon>
        <taxon>Bacillati</taxon>
        <taxon>Bacillota</taxon>
        <taxon>Clostridia</taxon>
        <taxon>Lachnospirales</taxon>
        <taxon>Lachnospiraceae</taxon>
        <taxon>Dorea</taxon>
    </lineage>
</organism>
<keyword evidence="4" id="KW-1003">Cell membrane</keyword>
<evidence type="ECO:0000259" key="9">
    <source>
        <dbReference type="PROSITE" id="PS50893"/>
    </source>
</evidence>
<keyword evidence="3" id="KW-0813">Transport</keyword>
<keyword evidence="5" id="KW-0547">Nucleotide-binding</keyword>
<dbReference type="PANTHER" id="PTHR43553:SF24">
    <property type="entry name" value="ENERGY-COUPLING FACTOR TRANSPORTER ATP-BINDING PROTEIN ECFA1"/>
    <property type="match status" value="1"/>
</dbReference>
<evidence type="ECO:0000313" key="11">
    <source>
        <dbReference type="Proteomes" id="UP000261208"/>
    </source>
</evidence>
<comment type="similarity">
    <text evidence="2">Belongs to the ABC transporter superfamily.</text>
</comment>
<comment type="subcellular location">
    <subcellularLocation>
        <location evidence="1">Cell membrane</location>
        <topology evidence="1">Peripheral membrane protein</topology>
    </subcellularLocation>
</comment>
<protein>
    <submittedName>
        <fullName evidence="10">ABC transporter ATP-binding protein</fullName>
    </submittedName>
</protein>
<evidence type="ECO:0000256" key="2">
    <source>
        <dbReference type="ARBA" id="ARBA00005417"/>
    </source>
</evidence>
<evidence type="ECO:0000256" key="5">
    <source>
        <dbReference type="ARBA" id="ARBA00022741"/>
    </source>
</evidence>
<dbReference type="InterPro" id="IPR015856">
    <property type="entry name" value="ABC_transpr_CbiO/EcfA_su"/>
</dbReference>
<evidence type="ECO:0000256" key="8">
    <source>
        <dbReference type="ARBA" id="ARBA00023136"/>
    </source>
</evidence>
<dbReference type="InterPro" id="IPR003439">
    <property type="entry name" value="ABC_transporter-like_ATP-bd"/>
</dbReference>
<dbReference type="RefSeq" id="WP_117649121.1">
    <property type="nucleotide sequence ID" value="NZ_QSQQ01000003.1"/>
</dbReference>
<dbReference type="EMBL" id="QSQQ01000003">
    <property type="protein sequence ID" value="RGK49795.1"/>
    <property type="molecule type" value="Genomic_DNA"/>
</dbReference>
<gene>
    <name evidence="10" type="ORF">DXD10_03915</name>
</gene>
<evidence type="ECO:0000313" key="10">
    <source>
        <dbReference type="EMBL" id="RGK49795.1"/>
    </source>
</evidence>
<evidence type="ECO:0000256" key="1">
    <source>
        <dbReference type="ARBA" id="ARBA00004202"/>
    </source>
</evidence>
<proteinExistence type="inferred from homology"/>
<sequence length="268" mass="29535">MSDLILKDVSFSYPGGFLAVDHINMEIKSGENVAIVGQNGAGKTTTVKMMNGLLKPTEGDVLIGDMNTKDYTTAQVSRVVGYVFQNPDDQIFHATVESEVRYGPKTMKLDPAEEDRRVQEALEITGMEEFKDENPMNLPLSMRKFVTIAAVIAMGTEILIFDEPTAGQDVEGNKKLSEILKVLHGQGKTVITISHDMEFVATNFDKVIVMAKKKVVRSGTPKEIFWDFESLKHAMLKQPYVSRVCKALNIGGNIISIADAVEGIMSQC</sequence>
<dbReference type="SUPFAM" id="SSF52540">
    <property type="entry name" value="P-loop containing nucleoside triphosphate hydrolases"/>
    <property type="match status" value="1"/>
</dbReference>
<dbReference type="FunFam" id="3.40.50.300:FF:000224">
    <property type="entry name" value="Energy-coupling factor transporter ATP-binding protein EcfA"/>
    <property type="match status" value="1"/>
</dbReference>
<dbReference type="Gene3D" id="3.40.50.300">
    <property type="entry name" value="P-loop containing nucleotide triphosphate hydrolases"/>
    <property type="match status" value="1"/>
</dbReference>
<dbReference type="GO" id="GO:0042626">
    <property type="term" value="F:ATPase-coupled transmembrane transporter activity"/>
    <property type="evidence" value="ECO:0007669"/>
    <property type="project" value="TreeGrafter"/>
</dbReference>
<dbReference type="AlphaFoldDB" id="A0A3E4MJG7"/>
<dbReference type="Proteomes" id="UP000261208">
    <property type="component" value="Unassembled WGS sequence"/>
</dbReference>
<dbReference type="Pfam" id="PF00005">
    <property type="entry name" value="ABC_tran"/>
    <property type="match status" value="1"/>
</dbReference>
<dbReference type="CDD" id="cd03225">
    <property type="entry name" value="ABC_cobalt_CbiO_domain1"/>
    <property type="match status" value="1"/>
</dbReference>
<dbReference type="GO" id="GO:0043190">
    <property type="term" value="C:ATP-binding cassette (ABC) transporter complex"/>
    <property type="evidence" value="ECO:0007669"/>
    <property type="project" value="TreeGrafter"/>
</dbReference>
<dbReference type="PANTHER" id="PTHR43553">
    <property type="entry name" value="HEAVY METAL TRANSPORTER"/>
    <property type="match status" value="1"/>
</dbReference>
<dbReference type="InterPro" id="IPR003593">
    <property type="entry name" value="AAA+_ATPase"/>
</dbReference>
<evidence type="ECO:0000256" key="6">
    <source>
        <dbReference type="ARBA" id="ARBA00022840"/>
    </source>
</evidence>
<keyword evidence="8" id="KW-0472">Membrane</keyword>
<keyword evidence="7" id="KW-1278">Translocase</keyword>
<dbReference type="InterPro" id="IPR027417">
    <property type="entry name" value="P-loop_NTPase"/>
</dbReference>
<feature type="domain" description="ABC transporter" evidence="9">
    <location>
        <begin position="4"/>
        <end position="237"/>
    </location>
</feature>
<name>A0A3E4MJG7_9FIRM</name>
<reference evidence="10 11" key="1">
    <citation type="submission" date="2018-08" db="EMBL/GenBank/DDBJ databases">
        <title>A genome reference for cultivated species of the human gut microbiota.</title>
        <authorList>
            <person name="Zou Y."/>
            <person name="Xue W."/>
            <person name="Luo G."/>
        </authorList>
    </citation>
    <scope>NUCLEOTIDE SEQUENCE [LARGE SCALE GENOMIC DNA]</scope>
    <source>
        <strain evidence="10 11">TF11-11</strain>
    </source>
</reference>
<dbReference type="PROSITE" id="PS50893">
    <property type="entry name" value="ABC_TRANSPORTER_2"/>
    <property type="match status" value="1"/>
</dbReference>
<accession>A0A3E4MJG7</accession>
<evidence type="ECO:0000256" key="7">
    <source>
        <dbReference type="ARBA" id="ARBA00022967"/>
    </source>
</evidence>